<sequence>MQYRPSSAELLEALAELLQDVLLPELPENLQHRARVGANLARMLGRELELAPPVADREQPLPAADESELARWQAMVEVVRADLAVAKPGYDAWEGE</sequence>
<dbReference type="AlphaFoldDB" id="A0A370HG04"/>
<gene>
    <name evidence="1" type="ORF">DFR68_101514</name>
</gene>
<dbReference type="EMBL" id="QQAZ01000001">
    <property type="protein sequence ID" value="RDI55680.1"/>
    <property type="molecule type" value="Genomic_DNA"/>
</dbReference>
<dbReference type="STRING" id="1210089.GCA_001613165_07464"/>
<name>A0A370HG04_9NOCA</name>
<reference evidence="1 2" key="1">
    <citation type="submission" date="2018-07" db="EMBL/GenBank/DDBJ databases">
        <title>Genomic Encyclopedia of Type Strains, Phase IV (KMG-IV): sequencing the most valuable type-strain genomes for metagenomic binning, comparative biology and taxonomic classification.</title>
        <authorList>
            <person name="Goeker M."/>
        </authorList>
    </citation>
    <scope>NUCLEOTIDE SEQUENCE [LARGE SCALE GENOMIC DNA]</scope>
    <source>
        <strain evidence="1 2">DSM 44952</strain>
    </source>
</reference>
<proteinExistence type="predicted"/>
<protein>
    <submittedName>
        <fullName evidence="1">Uncharacterized protein</fullName>
    </submittedName>
</protein>
<evidence type="ECO:0000313" key="1">
    <source>
        <dbReference type="EMBL" id="RDI55680.1"/>
    </source>
</evidence>
<dbReference type="Proteomes" id="UP000255355">
    <property type="component" value="Unassembled WGS sequence"/>
</dbReference>
<dbReference type="RefSeq" id="WP_068031273.1">
    <property type="nucleotide sequence ID" value="NZ_QQAZ01000001.1"/>
</dbReference>
<evidence type="ECO:0000313" key="2">
    <source>
        <dbReference type="Proteomes" id="UP000255355"/>
    </source>
</evidence>
<dbReference type="OrthoDB" id="4561239at2"/>
<comment type="caution">
    <text evidence="1">The sequence shown here is derived from an EMBL/GenBank/DDBJ whole genome shotgun (WGS) entry which is preliminary data.</text>
</comment>
<keyword evidence="2" id="KW-1185">Reference proteome</keyword>
<accession>A0A370HG04</accession>
<organism evidence="1 2">
    <name type="scientific">Nocardia mexicana</name>
    <dbReference type="NCBI Taxonomy" id="279262"/>
    <lineage>
        <taxon>Bacteria</taxon>
        <taxon>Bacillati</taxon>
        <taxon>Actinomycetota</taxon>
        <taxon>Actinomycetes</taxon>
        <taxon>Mycobacteriales</taxon>
        <taxon>Nocardiaceae</taxon>
        <taxon>Nocardia</taxon>
    </lineage>
</organism>